<evidence type="ECO:0000259" key="8">
    <source>
        <dbReference type="Pfam" id="PF20684"/>
    </source>
</evidence>
<feature type="transmembrane region" description="Helical" evidence="7">
    <location>
        <begin position="31"/>
        <end position="51"/>
    </location>
</feature>
<evidence type="ECO:0000256" key="4">
    <source>
        <dbReference type="ARBA" id="ARBA00023136"/>
    </source>
</evidence>
<dbReference type="PANTHER" id="PTHR33048:SF124">
    <property type="entry name" value="INTEGRAL MEMBRANE PROTEIN"/>
    <property type="match status" value="1"/>
</dbReference>
<evidence type="ECO:0000256" key="3">
    <source>
        <dbReference type="ARBA" id="ARBA00022989"/>
    </source>
</evidence>
<dbReference type="InterPro" id="IPR052337">
    <property type="entry name" value="SAT4-like"/>
</dbReference>
<feature type="region of interest" description="Disordered" evidence="6">
    <location>
        <begin position="356"/>
        <end position="415"/>
    </location>
</feature>
<keyword evidence="4 7" id="KW-0472">Membrane</keyword>
<accession>A0A6A6CPM1</accession>
<comment type="similarity">
    <text evidence="5">Belongs to the SAT4 family.</text>
</comment>
<dbReference type="OrthoDB" id="5342292at2759"/>
<feature type="transmembrane region" description="Helical" evidence="7">
    <location>
        <begin position="123"/>
        <end position="145"/>
    </location>
</feature>
<feature type="region of interest" description="Disordered" evidence="6">
    <location>
        <begin position="299"/>
        <end position="341"/>
    </location>
</feature>
<keyword evidence="2 7" id="KW-0812">Transmembrane</keyword>
<keyword evidence="10" id="KW-1185">Reference proteome</keyword>
<feature type="transmembrane region" description="Helical" evidence="7">
    <location>
        <begin position="71"/>
        <end position="89"/>
    </location>
</feature>
<feature type="domain" description="Rhodopsin" evidence="8">
    <location>
        <begin position="115"/>
        <end position="266"/>
    </location>
</feature>
<reference evidence="9" key="1">
    <citation type="journal article" date="2020" name="Stud. Mycol.">
        <title>101 Dothideomycetes genomes: a test case for predicting lifestyles and emergence of pathogens.</title>
        <authorList>
            <person name="Haridas S."/>
            <person name="Albert R."/>
            <person name="Binder M."/>
            <person name="Bloem J."/>
            <person name="Labutti K."/>
            <person name="Salamov A."/>
            <person name="Andreopoulos B."/>
            <person name="Baker S."/>
            <person name="Barry K."/>
            <person name="Bills G."/>
            <person name="Bluhm B."/>
            <person name="Cannon C."/>
            <person name="Castanera R."/>
            <person name="Culley D."/>
            <person name="Daum C."/>
            <person name="Ezra D."/>
            <person name="Gonzalez J."/>
            <person name="Henrissat B."/>
            <person name="Kuo A."/>
            <person name="Liang C."/>
            <person name="Lipzen A."/>
            <person name="Lutzoni F."/>
            <person name="Magnuson J."/>
            <person name="Mondo S."/>
            <person name="Nolan M."/>
            <person name="Ohm R."/>
            <person name="Pangilinan J."/>
            <person name="Park H.-J."/>
            <person name="Ramirez L."/>
            <person name="Alfaro M."/>
            <person name="Sun H."/>
            <person name="Tritt A."/>
            <person name="Yoshinaga Y."/>
            <person name="Zwiers L.-H."/>
            <person name="Turgeon B."/>
            <person name="Goodwin S."/>
            <person name="Spatafora J."/>
            <person name="Crous P."/>
            <person name="Grigoriev I."/>
        </authorList>
    </citation>
    <scope>NUCLEOTIDE SEQUENCE</scope>
    <source>
        <strain evidence="9">ATCC 36951</strain>
    </source>
</reference>
<dbReference type="PANTHER" id="PTHR33048">
    <property type="entry name" value="PTH11-LIKE INTEGRAL MEMBRANE PROTEIN (AFU_ORTHOLOGUE AFUA_5G11245)"/>
    <property type="match status" value="1"/>
</dbReference>
<dbReference type="InterPro" id="IPR049326">
    <property type="entry name" value="Rhodopsin_dom_fungi"/>
</dbReference>
<proteinExistence type="inferred from homology"/>
<dbReference type="GO" id="GO:0016020">
    <property type="term" value="C:membrane"/>
    <property type="evidence" value="ECO:0007669"/>
    <property type="project" value="UniProtKB-SubCell"/>
</dbReference>
<keyword evidence="3 7" id="KW-1133">Transmembrane helix</keyword>
<name>A0A6A6CPM1_ZASCE</name>
<feature type="compositionally biased region" description="Acidic residues" evidence="6">
    <location>
        <begin position="321"/>
        <end position="334"/>
    </location>
</feature>
<evidence type="ECO:0000256" key="7">
    <source>
        <dbReference type="SAM" id="Phobius"/>
    </source>
</evidence>
<evidence type="ECO:0000256" key="6">
    <source>
        <dbReference type="SAM" id="MobiDB-lite"/>
    </source>
</evidence>
<evidence type="ECO:0000256" key="5">
    <source>
        <dbReference type="ARBA" id="ARBA00038359"/>
    </source>
</evidence>
<dbReference type="AlphaFoldDB" id="A0A6A6CPM1"/>
<organism evidence="9 10">
    <name type="scientific">Zasmidium cellare ATCC 36951</name>
    <dbReference type="NCBI Taxonomy" id="1080233"/>
    <lineage>
        <taxon>Eukaryota</taxon>
        <taxon>Fungi</taxon>
        <taxon>Dikarya</taxon>
        <taxon>Ascomycota</taxon>
        <taxon>Pezizomycotina</taxon>
        <taxon>Dothideomycetes</taxon>
        <taxon>Dothideomycetidae</taxon>
        <taxon>Mycosphaerellales</taxon>
        <taxon>Mycosphaerellaceae</taxon>
        <taxon>Zasmidium</taxon>
    </lineage>
</organism>
<dbReference type="Proteomes" id="UP000799537">
    <property type="component" value="Unassembled WGS sequence"/>
</dbReference>
<protein>
    <recommendedName>
        <fullName evidence="8">Rhodopsin domain-containing protein</fullName>
    </recommendedName>
</protein>
<sequence length="415" mass="45519">MSSTRLADLPAATAPPGYTQDLINPPETKHINAGITISIVGMVVSTLFIILRVYTKAHLARNFGVDDVAMLFAWMLSIGLQIMVVWLWAVEYIGVHMWNLTTGHVNLAVLLISLSVERWFKYAVYAVMAFIISYSIALGLALVFACTPLDKNWDITITVGSCVNKGQLYLATAGLNAATDVILLVLPIPMIIKLHVPIIQKVGLILMFGIGSLTLVTSLVRLSLLPPMVTATDTTWAISTPAIWICIEANLVIICGCLPILRLFFRHVAPRFIGESSETVASHPSTSLGKKPIHSVAELSNLDNKERRQAAQHPYDRMNEWDDWERDMGEDDGSDTYTMDSSGRIVACKTAEAQLEAQVPHPPRKKRLSGSQQNRLSVPTWFSADSSGSASPAPAPTFVIGRNDDGRYSLRPHAM</sequence>
<evidence type="ECO:0000256" key="1">
    <source>
        <dbReference type="ARBA" id="ARBA00004141"/>
    </source>
</evidence>
<dbReference type="Pfam" id="PF20684">
    <property type="entry name" value="Fung_rhodopsin"/>
    <property type="match status" value="1"/>
</dbReference>
<dbReference type="EMBL" id="ML993591">
    <property type="protein sequence ID" value="KAF2168178.1"/>
    <property type="molecule type" value="Genomic_DNA"/>
</dbReference>
<dbReference type="RefSeq" id="XP_033669067.1">
    <property type="nucleotide sequence ID" value="XM_033805945.1"/>
</dbReference>
<evidence type="ECO:0000313" key="10">
    <source>
        <dbReference type="Proteomes" id="UP000799537"/>
    </source>
</evidence>
<comment type="subcellular location">
    <subcellularLocation>
        <location evidence="1">Membrane</location>
        <topology evidence="1">Multi-pass membrane protein</topology>
    </subcellularLocation>
</comment>
<gene>
    <name evidence="9" type="ORF">M409DRAFT_21622</name>
</gene>
<evidence type="ECO:0000313" key="9">
    <source>
        <dbReference type="EMBL" id="KAF2168178.1"/>
    </source>
</evidence>
<feature type="compositionally biased region" description="Low complexity" evidence="6">
    <location>
        <begin position="383"/>
        <end position="392"/>
    </location>
</feature>
<feature type="transmembrane region" description="Helical" evidence="7">
    <location>
        <begin position="95"/>
        <end position="116"/>
    </location>
</feature>
<evidence type="ECO:0000256" key="2">
    <source>
        <dbReference type="ARBA" id="ARBA00022692"/>
    </source>
</evidence>
<feature type="transmembrane region" description="Helical" evidence="7">
    <location>
        <begin position="242"/>
        <end position="265"/>
    </location>
</feature>
<feature type="transmembrane region" description="Helical" evidence="7">
    <location>
        <begin position="168"/>
        <end position="192"/>
    </location>
</feature>
<feature type="transmembrane region" description="Helical" evidence="7">
    <location>
        <begin position="204"/>
        <end position="222"/>
    </location>
</feature>
<dbReference type="GeneID" id="54559217"/>
<feature type="compositionally biased region" description="Basic and acidic residues" evidence="6">
    <location>
        <begin position="303"/>
        <end position="320"/>
    </location>
</feature>